<sequence>MDEEDGLRKRYNEATQWALTGEPLLSDGALWTIDGGKAKAVHGPKKDMKLVVDFNHRQNHAFPMWRRTGPWFESDTQDAFWDETFSTWTDTKPKGPFHLYNADIFGYPLDSPTSLYGSISLMDAHSATPTVAIFNAIASETWIELE</sequence>
<keyword evidence="3" id="KW-1185">Reference proteome</keyword>
<proteinExistence type="predicted"/>
<dbReference type="GeneID" id="64600126"/>
<dbReference type="RefSeq" id="XP_041161669.1">
    <property type="nucleotide sequence ID" value="XM_041306362.1"/>
</dbReference>
<reference evidence="2" key="1">
    <citation type="journal article" date="2020" name="New Phytol.">
        <title>Comparative genomics reveals dynamic genome evolution in host specialist ectomycorrhizal fungi.</title>
        <authorList>
            <person name="Lofgren L.A."/>
            <person name="Nguyen N.H."/>
            <person name="Vilgalys R."/>
            <person name="Ruytinx J."/>
            <person name="Liao H.L."/>
            <person name="Branco S."/>
            <person name="Kuo A."/>
            <person name="LaButti K."/>
            <person name="Lipzen A."/>
            <person name="Andreopoulos W."/>
            <person name="Pangilinan J."/>
            <person name="Riley R."/>
            <person name="Hundley H."/>
            <person name="Na H."/>
            <person name="Barry K."/>
            <person name="Grigoriev I.V."/>
            <person name="Stajich J.E."/>
            <person name="Kennedy P.G."/>
        </authorList>
    </citation>
    <scope>NUCLEOTIDE SEQUENCE</scope>
    <source>
        <strain evidence="2">S12</strain>
    </source>
</reference>
<evidence type="ECO:0000259" key="1">
    <source>
        <dbReference type="Pfam" id="PF13802"/>
    </source>
</evidence>
<accession>A0A9P7AT21</accession>
<dbReference type="OrthoDB" id="2692351at2759"/>
<dbReference type="EMBL" id="JABBWE010000020">
    <property type="protein sequence ID" value="KAG1796016.1"/>
    <property type="molecule type" value="Genomic_DNA"/>
</dbReference>
<evidence type="ECO:0000313" key="2">
    <source>
        <dbReference type="EMBL" id="KAG1796016.1"/>
    </source>
</evidence>
<dbReference type="InterPro" id="IPR025887">
    <property type="entry name" value="Glyco_hydro_31_N_dom"/>
</dbReference>
<protein>
    <recommendedName>
        <fullName evidence="1">Glycoside hydrolase family 31 N-terminal domain-containing protein</fullName>
    </recommendedName>
</protein>
<evidence type="ECO:0000313" key="3">
    <source>
        <dbReference type="Proteomes" id="UP000719766"/>
    </source>
</evidence>
<feature type="domain" description="Glycoside hydrolase family 31 N-terminal" evidence="1">
    <location>
        <begin position="95"/>
        <end position="144"/>
    </location>
</feature>
<organism evidence="2 3">
    <name type="scientific">Suillus plorans</name>
    <dbReference type="NCBI Taxonomy" id="116603"/>
    <lineage>
        <taxon>Eukaryota</taxon>
        <taxon>Fungi</taxon>
        <taxon>Dikarya</taxon>
        <taxon>Basidiomycota</taxon>
        <taxon>Agaricomycotina</taxon>
        <taxon>Agaricomycetes</taxon>
        <taxon>Agaricomycetidae</taxon>
        <taxon>Boletales</taxon>
        <taxon>Suillineae</taxon>
        <taxon>Suillaceae</taxon>
        <taxon>Suillus</taxon>
    </lineage>
</organism>
<gene>
    <name evidence="2" type="ORF">HD556DRAFT_1441848</name>
</gene>
<dbReference type="AlphaFoldDB" id="A0A9P7AT21"/>
<dbReference type="Proteomes" id="UP000719766">
    <property type="component" value="Unassembled WGS sequence"/>
</dbReference>
<dbReference type="Pfam" id="PF13802">
    <property type="entry name" value="Gal_mutarotas_2"/>
    <property type="match status" value="1"/>
</dbReference>
<comment type="caution">
    <text evidence="2">The sequence shown here is derived from an EMBL/GenBank/DDBJ whole genome shotgun (WGS) entry which is preliminary data.</text>
</comment>
<name>A0A9P7AT21_9AGAM</name>